<protein>
    <submittedName>
        <fullName evidence="1">Uncharacterized protein</fullName>
    </submittedName>
</protein>
<proteinExistence type="predicted"/>
<accession>A0A974BPY4</accession>
<dbReference type="AlphaFoldDB" id="A0A974BPY4"/>
<name>A0A974BPY4_XENLA</name>
<reference evidence="1" key="1">
    <citation type="submission" date="2016-05" db="EMBL/GenBank/DDBJ databases">
        <title>WGS assembly of Xenopus laevis.</title>
        <authorList>
            <person name="Session A."/>
            <person name="Uno Y."/>
            <person name="Kwon T."/>
            <person name="Chapman J."/>
            <person name="Toyoda A."/>
            <person name="Takahashi S."/>
            <person name="Fukui A."/>
            <person name="Hikosaka A."/>
            <person name="Putnam N."/>
            <person name="Stites J."/>
            <person name="Van Heeringen S."/>
            <person name="Quigley I."/>
            <person name="Heinz S."/>
            <person name="Hellsten U."/>
            <person name="Lyons J."/>
            <person name="Suzuki A."/>
            <person name="Kondo M."/>
            <person name="Ogino H."/>
            <person name="Ochi H."/>
            <person name="Bogdanovic O."/>
            <person name="Lister R."/>
            <person name="Georgiou G."/>
            <person name="Paranjpe S."/>
            <person name="Van Kruijsbergen I."/>
            <person name="Mozaffari S."/>
            <person name="Shu S."/>
            <person name="Schmutz J."/>
            <person name="Jenkins J."/>
            <person name="Grimwood J."/>
            <person name="Carlson J."/>
            <person name="Mitros T."/>
            <person name="Simakov O."/>
            <person name="Heald R."/>
            <person name="Miller K."/>
            <person name="Haudenschild C."/>
            <person name="Kuroki Y."/>
            <person name="Tanaka T."/>
            <person name="Michiue T."/>
            <person name="Watanabe M."/>
            <person name="Kinoshita T."/>
            <person name="Ohta Y."/>
            <person name="Mawaribuchi S."/>
            <person name="Suzuki Y."/>
            <person name="Haramoto Y."/>
            <person name="Yamamoto T."/>
            <person name="Takagi C."/>
            <person name="Kitzman J."/>
            <person name="Shendure J."/>
            <person name="Nakayama T."/>
            <person name="Izutsu Y."/>
            <person name="Robert J."/>
            <person name="Dichmann D."/>
            <person name="Flajnik M."/>
            <person name="Houston D."/>
            <person name="Marcotte E."/>
            <person name="Wallingford J."/>
            <person name="Ito Y."/>
            <person name="Asashima M."/>
            <person name="Ueno N."/>
            <person name="Matsuda Y."/>
            <person name="Jan Veenstra G."/>
            <person name="Fujiyama A."/>
            <person name="Harland R."/>
            <person name="Taira M."/>
            <person name="Rokhsar D.S."/>
        </authorList>
    </citation>
    <scope>NUCLEOTIDE SEQUENCE</scope>
    <source>
        <strain evidence="1">J</strain>
        <tissue evidence="1">Blood</tissue>
    </source>
</reference>
<sequence>MSDKGAGLLLSGWRLVGTWEGSRAHDNQGVQRNVWTYIVSKGIPRSRGHFMLKACKNPFYEGSFLSVLLAFSPFPGTGVVEYFGGRG</sequence>
<dbReference type="EMBL" id="KV470964">
    <property type="protein sequence ID" value="OCT55846.1"/>
    <property type="molecule type" value="Genomic_DNA"/>
</dbReference>
<gene>
    <name evidence="1" type="ORF">XELAEV_18003068mg</name>
</gene>
<evidence type="ECO:0000313" key="1">
    <source>
        <dbReference type="EMBL" id="OCT55846.1"/>
    </source>
</evidence>
<organism evidence="1">
    <name type="scientific">Xenopus laevis</name>
    <name type="common">African clawed frog</name>
    <dbReference type="NCBI Taxonomy" id="8355"/>
    <lineage>
        <taxon>Eukaryota</taxon>
        <taxon>Metazoa</taxon>
        <taxon>Chordata</taxon>
        <taxon>Craniata</taxon>
        <taxon>Vertebrata</taxon>
        <taxon>Euteleostomi</taxon>
        <taxon>Amphibia</taxon>
        <taxon>Batrachia</taxon>
        <taxon>Anura</taxon>
        <taxon>Pipoidea</taxon>
        <taxon>Pipidae</taxon>
        <taxon>Xenopodinae</taxon>
        <taxon>Xenopus</taxon>
        <taxon>Xenopus</taxon>
    </lineage>
</organism>
<dbReference type="Proteomes" id="UP000694892">
    <property type="component" value="Unassembled WGS sequence"/>
</dbReference>